<dbReference type="PROSITE" id="PS51186">
    <property type="entry name" value="GNAT"/>
    <property type="match status" value="1"/>
</dbReference>
<dbReference type="Pfam" id="PF13508">
    <property type="entry name" value="Acetyltransf_7"/>
    <property type="match status" value="1"/>
</dbReference>
<comment type="caution">
    <text evidence="2">The sequence shown here is derived from an EMBL/GenBank/DDBJ whole genome shotgun (WGS) entry which is preliminary data.</text>
</comment>
<dbReference type="InterPro" id="IPR016181">
    <property type="entry name" value="Acyl_CoA_acyltransferase"/>
</dbReference>
<dbReference type="CDD" id="cd04301">
    <property type="entry name" value="NAT_SF"/>
    <property type="match status" value="1"/>
</dbReference>
<dbReference type="InterPro" id="IPR000182">
    <property type="entry name" value="GNAT_dom"/>
</dbReference>
<sequence>MVGRAVSLMLCSMVGAEGTISYSEETTMHLRPALESDFEFAFAVKKEALGPHIAVRWGWDEKFQMALHQQRWREKPWFIVMRDDERIGTLSLLDEGDTVRLGEFYIEGAHRGHGLGTRLLNDVVRDCDASNQNIRLEYLKWNPVASLYKRHGFEVVSENEIHFFMLRTAENR</sequence>
<accession>A0A3D9DVY7</accession>
<dbReference type="OrthoDB" id="5522469at2"/>
<dbReference type="Gene3D" id="3.40.630.30">
    <property type="match status" value="1"/>
</dbReference>
<organism evidence="2 3">
    <name type="scientific">Kushneria indalinina DSM 14324</name>
    <dbReference type="NCBI Taxonomy" id="1122140"/>
    <lineage>
        <taxon>Bacteria</taxon>
        <taxon>Pseudomonadati</taxon>
        <taxon>Pseudomonadota</taxon>
        <taxon>Gammaproteobacteria</taxon>
        <taxon>Oceanospirillales</taxon>
        <taxon>Halomonadaceae</taxon>
        <taxon>Kushneria</taxon>
    </lineage>
</organism>
<protein>
    <submittedName>
        <fullName evidence="2">Acetyltransferase (GNAT) family protein</fullName>
    </submittedName>
</protein>
<name>A0A3D9DVY7_9GAMM</name>
<dbReference type="AlphaFoldDB" id="A0A3D9DVY7"/>
<keyword evidence="2" id="KW-0808">Transferase</keyword>
<dbReference type="GO" id="GO:0016747">
    <property type="term" value="F:acyltransferase activity, transferring groups other than amino-acyl groups"/>
    <property type="evidence" value="ECO:0007669"/>
    <property type="project" value="InterPro"/>
</dbReference>
<proteinExistence type="predicted"/>
<feature type="domain" description="N-acetyltransferase" evidence="1">
    <location>
        <begin position="28"/>
        <end position="170"/>
    </location>
</feature>
<dbReference type="EMBL" id="QRDJ01000007">
    <property type="protein sequence ID" value="REC94932.1"/>
    <property type="molecule type" value="Genomic_DNA"/>
</dbReference>
<evidence type="ECO:0000313" key="2">
    <source>
        <dbReference type="EMBL" id="REC94932.1"/>
    </source>
</evidence>
<evidence type="ECO:0000313" key="3">
    <source>
        <dbReference type="Proteomes" id="UP000256334"/>
    </source>
</evidence>
<reference evidence="2 3" key="1">
    <citation type="submission" date="2018-07" db="EMBL/GenBank/DDBJ databases">
        <title>Genomic Encyclopedia of Type Strains, Phase IV (KMG-IV): sequencing the most valuable type-strain genomes for metagenomic binning, comparative biology and taxonomic classification.</title>
        <authorList>
            <person name="Goeker M."/>
        </authorList>
    </citation>
    <scope>NUCLEOTIDE SEQUENCE [LARGE SCALE GENOMIC DNA]</scope>
    <source>
        <strain evidence="2 3">DSM 14324</strain>
    </source>
</reference>
<dbReference type="Proteomes" id="UP000256334">
    <property type="component" value="Unassembled WGS sequence"/>
</dbReference>
<dbReference type="SUPFAM" id="SSF55729">
    <property type="entry name" value="Acyl-CoA N-acyltransferases (Nat)"/>
    <property type="match status" value="1"/>
</dbReference>
<gene>
    <name evidence="2" type="ORF">C8D72_1762</name>
</gene>
<keyword evidence="3" id="KW-1185">Reference proteome</keyword>
<dbReference type="RefSeq" id="WP_115854020.1">
    <property type="nucleotide sequence ID" value="NZ_QRDJ01000007.1"/>
</dbReference>
<evidence type="ECO:0000259" key="1">
    <source>
        <dbReference type="PROSITE" id="PS51186"/>
    </source>
</evidence>